<proteinExistence type="predicted"/>
<reference evidence="1" key="1">
    <citation type="submission" date="2020-10" db="EMBL/GenBank/DDBJ databases">
        <authorList>
            <person name="Gilroy R."/>
        </authorList>
    </citation>
    <scope>NUCLEOTIDE SEQUENCE</scope>
    <source>
        <strain evidence="1">CHK183-6373</strain>
    </source>
</reference>
<accession>A0A9D1P523</accession>
<dbReference type="InterPro" id="IPR012334">
    <property type="entry name" value="Pectin_lyas_fold"/>
</dbReference>
<dbReference type="Gene3D" id="2.160.20.10">
    <property type="entry name" value="Single-stranded right-handed beta-helix, Pectin lyase-like"/>
    <property type="match status" value="2"/>
</dbReference>
<dbReference type="SMART" id="SM00710">
    <property type="entry name" value="PbH1"/>
    <property type="match status" value="3"/>
</dbReference>
<dbReference type="SUPFAM" id="SSF51126">
    <property type="entry name" value="Pectin lyase-like"/>
    <property type="match status" value="1"/>
</dbReference>
<comment type="caution">
    <text evidence="1">The sequence shown here is derived from an EMBL/GenBank/DDBJ whole genome shotgun (WGS) entry which is preliminary data.</text>
</comment>
<dbReference type="Proteomes" id="UP000886884">
    <property type="component" value="Unassembled WGS sequence"/>
</dbReference>
<gene>
    <name evidence="1" type="ORF">IAA64_00660</name>
</gene>
<dbReference type="EMBL" id="DVOT01000014">
    <property type="protein sequence ID" value="HIV26452.1"/>
    <property type="molecule type" value="Genomic_DNA"/>
</dbReference>
<dbReference type="PANTHER" id="PTHR36453:SF1">
    <property type="entry name" value="RIGHT HANDED BETA HELIX DOMAIN-CONTAINING PROTEIN"/>
    <property type="match status" value="1"/>
</dbReference>
<evidence type="ECO:0000313" key="2">
    <source>
        <dbReference type="Proteomes" id="UP000886884"/>
    </source>
</evidence>
<dbReference type="InterPro" id="IPR011050">
    <property type="entry name" value="Pectin_lyase_fold/virulence"/>
</dbReference>
<reference evidence="1" key="2">
    <citation type="journal article" date="2021" name="PeerJ">
        <title>Extensive microbial diversity within the chicken gut microbiome revealed by metagenomics and culture.</title>
        <authorList>
            <person name="Gilroy R."/>
            <person name="Ravi A."/>
            <person name="Getino M."/>
            <person name="Pursley I."/>
            <person name="Horton D.L."/>
            <person name="Alikhan N.F."/>
            <person name="Baker D."/>
            <person name="Gharbi K."/>
            <person name="Hall N."/>
            <person name="Watson M."/>
            <person name="Adriaenssens E.M."/>
            <person name="Foster-Nyarko E."/>
            <person name="Jarju S."/>
            <person name="Secka A."/>
            <person name="Antonio M."/>
            <person name="Oren A."/>
            <person name="Chaudhuri R.R."/>
            <person name="La Ragione R."/>
            <person name="Hildebrand F."/>
            <person name="Pallen M.J."/>
        </authorList>
    </citation>
    <scope>NUCLEOTIDE SEQUENCE</scope>
    <source>
        <strain evidence="1">CHK183-6373</strain>
    </source>
</reference>
<dbReference type="AlphaFoldDB" id="A0A9D1P523"/>
<protein>
    <submittedName>
        <fullName evidence="1">Right-handed parallel beta-helix repeat-containing protein</fullName>
    </submittedName>
</protein>
<dbReference type="PANTHER" id="PTHR36453">
    <property type="entry name" value="SECRETED PROTEIN-RELATED"/>
    <property type="match status" value="1"/>
</dbReference>
<dbReference type="InterPro" id="IPR006626">
    <property type="entry name" value="PbH1"/>
</dbReference>
<name>A0A9D1P523_9FIRM</name>
<organism evidence="1 2">
    <name type="scientific">Candidatus Ornithocaccomicrobium faecavium</name>
    <dbReference type="NCBI Taxonomy" id="2840890"/>
    <lineage>
        <taxon>Bacteria</taxon>
        <taxon>Bacillati</taxon>
        <taxon>Bacillota</taxon>
        <taxon>Clostridia</taxon>
        <taxon>Candidatus Ornithocaccomicrobium</taxon>
    </lineage>
</organism>
<sequence>MVPLDALLSHYTEKAVSLQVGDFYIAPDGSDDNDGALERPFANFERAMRAARERNAQGLRTTVCVKAGEYHVRGLVFRAEDSGTTYRAYGDGEVTLNGGRALRPAQFRPVSGSVRERLHGTAKDAVVELNLRELGLRPADWGPVYAVGAYATAHKYDGDTVGLNCELFFNDSRMSLARYPNGKEFLRVSAVHDVGDAFEFPEQNYYPDWNERRNHWGGVYIMDKQTTERVKTWQSHKDVWAAGYFFHDWADSSTPIERFDCAHRRMVPRFVSRYGCRAGALYYLYNILEELDEPGEWYLDRDSGMLYLYPTGPLEEARIELTLSTQPLLSGVGVHDLAFEGFTFKGTRADGISLAGDGIRICRCVVKNVLGNAICLRGAGNLVSECDISHTGRGGIVLEGGDEETLAPAHSRADNNFIHDWAEVYPTYMPAVALRGVGNICSHNEICRAPHAAILYSGNDHLIEYNYIHDVVLHSSDAGAIYSGQYWSMQGTVIRYNCLCDIGGGEFRPDGIYFDDALSGQTAYGNLILNAKKNGFLIGGGRDNQVWGNLVIHAGCAFTYDDRLRDGLLHNGWAKHSVEDPQEGCMWVRLRQSNYRKPAWQAKYPSLAKISQDFSQPDDPEFAVNPAHSEVFGNIVIDEGRNVGRFDPSVRQFSTIHSNFAYATLEEAGFDEQYRLKPDAQARKDLPDFADIPLCKIGRY</sequence>
<evidence type="ECO:0000313" key="1">
    <source>
        <dbReference type="EMBL" id="HIV26452.1"/>
    </source>
</evidence>